<evidence type="ECO:0000313" key="1">
    <source>
        <dbReference type="EMBL" id="VDP87648.1"/>
    </source>
</evidence>
<dbReference type="AlphaFoldDB" id="A0A183AV21"/>
<dbReference type="EMBL" id="UZAN01049715">
    <property type="protein sequence ID" value="VDP87648.1"/>
    <property type="molecule type" value="Genomic_DNA"/>
</dbReference>
<protein>
    <submittedName>
        <fullName evidence="3">Mediator of RNA polymerase II transcription subunit 30</fullName>
    </submittedName>
</protein>
<evidence type="ECO:0000313" key="3">
    <source>
        <dbReference type="WBParaSite" id="ECPE_0001083901-mRNA-1"/>
    </source>
</evidence>
<accession>A0A183AV21</accession>
<reference evidence="3" key="1">
    <citation type="submission" date="2016-06" db="UniProtKB">
        <authorList>
            <consortium name="WormBaseParasite"/>
        </authorList>
    </citation>
    <scope>IDENTIFICATION</scope>
</reference>
<dbReference type="Proteomes" id="UP000272942">
    <property type="component" value="Unassembled WGS sequence"/>
</dbReference>
<name>A0A183AV21_9TREM</name>
<keyword evidence="2" id="KW-1185">Reference proteome</keyword>
<reference evidence="1 2" key="2">
    <citation type="submission" date="2018-11" db="EMBL/GenBank/DDBJ databases">
        <authorList>
            <consortium name="Pathogen Informatics"/>
        </authorList>
    </citation>
    <scope>NUCLEOTIDE SEQUENCE [LARGE SCALE GENOMIC DNA]</scope>
    <source>
        <strain evidence="1 2">Egypt</strain>
    </source>
</reference>
<gene>
    <name evidence="1" type="ORF">ECPE_LOCUS10806</name>
</gene>
<dbReference type="WBParaSite" id="ECPE_0001083901-mRNA-1">
    <property type="protein sequence ID" value="ECPE_0001083901-mRNA-1"/>
    <property type="gene ID" value="ECPE_0001083901"/>
</dbReference>
<evidence type="ECO:0000313" key="2">
    <source>
        <dbReference type="Proteomes" id="UP000272942"/>
    </source>
</evidence>
<organism evidence="3">
    <name type="scientific">Echinostoma caproni</name>
    <dbReference type="NCBI Taxonomy" id="27848"/>
    <lineage>
        <taxon>Eukaryota</taxon>
        <taxon>Metazoa</taxon>
        <taxon>Spiralia</taxon>
        <taxon>Lophotrochozoa</taxon>
        <taxon>Platyhelminthes</taxon>
        <taxon>Trematoda</taxon>
        <taxon>Digenea</taxon>
        <taxon>Plagiorchiida</taxon>
        <taxon>Echinostomata</taxon>
        <taxon>Echinostomatoidea</taxon>
        <taxon>Echinostomatidae</taxon>
        <taxon>Echinostoma</taxon>
    </lineage>
</organism>
<proteinExistence type="predicted"/>
<sequence>MDRKLQKLKVVIQEQAMEAKSVQEAANKLAGAVGSLANQAELAMGPNRNVVMKGTPEPFCRSTQQRVRELRQRVVDLLRLVGIPAHALVKRVLRLGRWKNEDDNGLANGRPARGA</sequence>